<keyword evidence="3" id="KW-1185">Reference proteome</keyword>
<feature type="transmembrane region" description="Helical" evidence="1">
    <location>
        <begin position="127"/>
        <end position="148"/>
    </location>
</feature>
<dbReference type="Pfam" id="PF12730">
    <property type="entry name" value="ABC2_membrane_4"/>
    <property type="match status" value="1"/>
</dbReference>
<feature type="transmembrane region" description="Helical" evidence="1">
    <location>
        <begin position="160"/>
        <end position="182"/>
    </location>
</feature>
<protein>
    <submittedName>
        <fullName evidence="2">ABC-2 type transport system permease protein</fullName>
    </submittedName>
</protein>
<dbReference type="Proteomes" id="UP001519332">
    <property type="component" value="Unassembled WGS sequence"/>
</dbReference>
<name>A0ABS4U0U0_9PSEU</name>
<feature type="transmembrane region" description="Helical" evidence="1">
    <location>
        <begin position="202"/>
        <end position="224"/>
    </location>
</feature>
<feature type="transmembrane region" description="Helical" evidence="1">
    <location>
        <begin position="49"/>
        <end position="74"/>
    </location>
</feature>
<accession>A0ABS4U0U0</accession>
<evidence type="ECO:0000313" key="2">
    <source>
        <dbReference type="EMBL" id="MBP2330267.1"/>
    </source>
</evidence>
<sequence>MNLTIAGLTARALLGRRRVLLLLPMPALMIGLTLIGLSTGDSAEQWAPIILGELGLGVILPLTALIVGSSVLGLEIEDGTITHILAKPLPRSEIIIAKLVVAWGVTGVATAVPLAICGIMVDSVALGLGLGLGALVGALAYTAFFLALSLMSRRPVAIGLIYIMLWENLLVKFVSGARVLSIQQYSVTLADGLSGDTLLLNSNLSAVTASVLAVAFIALGTVIATQRLRSFALTGETS</sequence>
<comment type="caution">
    <text evidence="2">The sequence shown here is derived from an EMBL/GenBank/DDBJ whole genome shotgun (WGS) entry which is preliminary data.</text>
</comment>
<evidence type="ECO:0000313" key="3">
    <source>
        <dbReference type="Proteomes" id="UP001519332"/>
    </source>
</evidence>
<dbReference type="EMBL" id="JAGINW010000001">
    <property type="protein sequence ID" value="MBP2330267.1"/>
    <property type="molecule type" value="Genomic_DNA"/>
</dbReference>
<keyword evidence="1" id="KW-0472">Membrane</keyword>
<reference evidence="2 3" key="1">
    <citation type="submission" date="2021-03" db="EMBL/GenBank/DDBJ databases">
        <title>Sequencing the genomes of 1000 actinobacteria strains.</title>
        <authorList>
            <person name="Klenk H.-P."/>
        </authorList>
    </citation>
    <scope>NUCLEOTIDE SEQUENCE [LARGE SCALE GENOMIC DNA]</scope>
    <source>
        <strain evidence="2 3">DSM 46670</strain>
    </source>
</reference>
<proteinExistence type="predicted"/>
<feature type="transmembrane region" description="Helical" evidence="1">
    <location>
        <begin position="95"/>
        <end position="121"/>
    </location>
</feature>
<gene>
    <name evidence="2" type="ORF">JOF56_010652</name>
</gene>
<organism evidence="2 3">
    <name type="scientific">Kibdelosporangium banguiense</name>
    <dbReference type="NCBI Taxonomy" id="1365924"/>
    <lineage>
        <taxon>Bacteria</taxon>
        <taxon>Bacillati</taxon>
        <taxon>Actinomycetota</taxon>
        <taxon>Actinomycetes</taxon>
        <taxon>Pseudonocardiales</taxon>
        <taxon>Pseudonocardiaceae</taxon>
        <taxon>Kibdelosporangium</taxon>
    </lineage>
</organism>
<keyword evidence="1" id="KW-1133">Transmembrane helix</keyword>
<dbReference type="RefSeq" id="WP_209646899.1">
    <property type="nucleotide sequence ID" value="NZ_JAGINW010000001.1"/>
</dbReference>
<evidence type="ECO:0000256" key="1">
    <source>
        <dbReference type="SAM" id="Phobius"/>
    </source>
</evidence>
<feature type="transmembrane region" description="Helical" evidence="1">
    <location>
        <begin position="19"/>
        <end position="37"/>
    </location>
</feature>
<keyword evidence="1" id="KW-0812">Transmembrane</keyword>
<dbReference type="PRINTS" id="PR01414">
    <property type="entry name" value="CCMBBIOGNSIS"/>
</dbReference>